<feature type="domain" description="GTP cyclohydrolase II" evidence="10">
    <location>
        <begin position="135"/>
        <end position="259"/>
    </location>
</feature>
<evidence type="ECO:0000256" key="5">
    <source>
        <dbReference type="ARBA" id="ARBA00022741"/>
    </source>
</evidence>
<dbReference type="InterPro" id="IPR032677">
    <property type="entry name" value="GTP_cyclohydro_II"/>
</dbReference>
<sequence length="323" mass="34492">MTPPAAASALPSTSTLTASLVTVTEVIQEQEQVQVQCVVRTRIPSEFGNATHSLLLYTNSEDDKEHLALVFGYAAAGPDSIWSRTLEAARDNETPRDRAIRGAAPLSASAIPATSATSSPLESTPPASDSNNDSAPLVRIHSCCFTGETLGSLRCDCREQLVDAMTRISAERKGVVLYLIQEGRGIGLRDKLRAYNLIDLGYDTREANIQLGLPADARSYRIATAILRDLNIPAVRLLTNNPLKVNSIVHDGLVVSERISMIPKSWSTGILPGREADGAKAIGSKLLDRDGYLVSKVLKMGHILDIPSEILAGTSAAAAPTPK</sequence>
<dbReference type="Proteomes" id="UP001211907">
    <property type="component" value="Unassembled WGS sequence"/>
</dbReference>
<reference evidence="11" key="1">
    <citation type="submission" date="2020-05" db="EMBL/GenBank/DDBJ databases">
        <title>Phylogenomic resolution of chytrid fungi.</title>
        <authorList>
            <person name="Stajich J.E."/>
            <person name="Amses K."/>
            <person name="Simmons R."/>
            <person name="Seto K."/>
            <person name="Myers J."/>
            <person name="Bonds A."/>
            <person name="Quandt C.A."/>
            <person name="Barry K."/>
            <person name="Liu P."/>
            <person name="Grigoriev I."/>
            <person name="Longcore J.E."/>
            <person name="James T.Y."/>
        </authorList>
    </citation>
    <scope>NUCLEOTIDE SEQUENCE</scope>
    <source>
        <strain evidence="11">JEL0513</strain>
    </source>
</reference>
<feature type="compositionally biased region" description="Low complexity" evidence="9">
    <location>
        <begin position="103"/>
        <end position="121"/>
    </location>
</feature>
<comment type="caution">
    <text evidence="11">The sequence shown here is derived from an EMBL/GenBank/DDBJ whole genome shotgun (WGS) entry which is preliminary data.</text>
</comment>
<accession>A0AAD5SR48</accession>
<dbReference type="EMBL" id="JADGJH010002769">
    <property type="protein sequence ID" value="KAJ3094964.1"/>
    <property type="molecule type" value="Genomic_DNA"/>
</dbReference>
<dbReference type="EC" id="3.5.4.25" evidence="3"/>
<keyword evidence="6" id="KW-0378">Hydrolase</keyword>
<comment type="pathway">
    <text evidence="1">Cofactor biosynthesis; riboflavin biosynthesis.</text>
</comment>
<dbReference type="AlphaFoldDB" id="A0AAD5SR48"/>
<evidence type="ECO:0000256" key="6">
    <source>
        <dbReference type="ARBA" id="ARBA00022801"/>
    </source>
</evidence>
<name>A0AAD5SR48_9FUNG</name>
<dbReference type="GO" id="GO:0003935">
    <property type="term" value="F:GTP cyclohydrolase II activity"/>
    <property type="evidence" value="ECO:0007669"/>
    <property type="project" value="UniProtKB-EC"/>
</dbReference>
<dbReference type="InterPro" id="IPR000926">
    <property type="entry name" value="RibA"/>
</dbReference>
<evidence type="ECO:0000313" key="11">
    <source>
        <dbReference type="EMBL" id="KAJ3094964.1"/>
    </source>
</evidence>
<dbReference type="PANTHER" id="PTHR21327:SF29">
    <property type="entry name" value="GTP CYCLOHYDROLASE-2"/>
    <property type="match status" value="1"/>
</dbReference>
<feature type="region of interest" description="Disordered" evidence="9">
    <location>
        <begin position="102"/>
        <end position="133"/>
    </location>
</feature>
<organism evidence="11 12">
    <name type="scientific">Physocladia obscura</name>
    <dbReference type="NCBI Taxonomy" id="109957"/>
    <lineage>
        <taxon>Eukaryota</taxon>
        <taxon>Fungi</taxon>
        <taxon>Fungi incertae sedis</taxon>
        <taxon>Chytridiomycota</taxon>
        <taxon>Chytridiomycota incertae sedis</taxon>
        <taxon>Chytridiomycetes</taxon>
        <taxon>Chytridiales</taxon>
        <taxon>Chytriomycetaceae</taxon>
        <taxon>Physocladia</taxon>
    </lineage>
</organism>
<protein>
    <recommendedName>
        <fullName evidence="3">GTP cyclohydrolase II</fullName>
        <ecNumber evidence="3">3.5.4.25</ecNumber>
    </recommendedName>
</protein>
<evidence type="ECO:0000256" key="3">
    <source>
        <dbReference type="ARBA" id="ARBA00012762"/>
    </source>
</evidence>
<evidence type="ECO:0000256" key="9">
    <source>
        <dbReference type="SAM" id="MobiDB-lite"/>
    </source>
</evidence>
<evidence type="ECO:0000256" key="4">
    <source>
        <dbReference type="ARBA" id="ARBA00022619"/>
    </source>
</evidence>
<dbReference type="CDD" id="cd00641">
    <property type="entry name" value="GTP_cyclohydro2"/>
    <property type="match status" value="1"/>
</dbReference>
<dbReference type="Gene3D" id="3.40.50.10990">
    <property type="entry name" value="GTP cyclohydrolase II"/>
    <property type="match status" value="1"/>
</dbReference>
<keyword evidence="4" id="KW-0686">Riboflavin biosynthesis</keyword>
<evidence type="ECO:0000256" key="8">
    <source>
        <dbReference type="ARBA" id="ARBA00049295"/>
    </source>
</evidence>
<dbReference type="GO" id="GO:0005525">
    <property type="term" value="F:GTP binding"/>
    <property type="evidence" value="ECO:0007669"/>
    <property type="project" value="UniProtKB-KW"/>
</dbReference>
<keyword evidence="5" id="KW-0547">Nucleotide-binding</keyword>
<evidence type="ECO:0000313" key="12">
    <source>
        <dbReference type="Proteomes" id="UP001211907"/>
    </source>
</evidence>
<comment type="similarity">
    <text evidence="2">Belongs to the GTP cyclohydrolase II family.</text>
</comment>
<dbReference type="Pfam" id="PF00925">
    <property type="entry name" value="GTP_cyclohydro2"/>
    <property type="match status" value="1"/>
</dbReference>
<evidence type="ECO:0000256" key="7">
    <source>
        <dbReference type="ARBA" id="ARBA00023134"/>
    </source>
</evidence>
<proteinExistence type="inferred from homology"/>
<dbReference type="InterPro" id="IPR036144">
    <property type="entry name" value="RibA-like_sf"/>
</dbReference>
<dbReference type="GO" id="GO:0009231">
    <property type="term" value="P:riboflavin biosynthetic process"/>
    <property type="evidence" value="ECO:0007669"/>
    <property type="project" value="UniProtKB-KW"/>
</dbReference>
<evidence type="ECO:0000256" key="1">
    <source>
        <dbReference type="ARBA" id="ARBA00005104"/>
    </source>
</evidence>
<dbReference type="SUPFAM" id="SSF142695">
    <property type="entry name" value="RibA-like"/>
    <property type="match status" value="1"/>
</dbReference>
<keyword evidence="12" id="KW-1185">Reference proteome</keyword>
<dbReference type="PANTHER" id="PTHR21327">
    <property type="entry name" value="GTP CYCLOHYDROLASE II-RELATED"/>
    <property type="match status" value="1"/>
</dbReference>
<keyword evidence="7" id="KW-0342">GTP-binding</keyword>
<evidence type="ECO:0000259" key="10">
    <source>
        <dbReference type="Pfam" id="PF00925"/>
    </source>
</evidence>
<gene>
    <name evidence="11" type="primary">RIB1_1</name>
    <name evidence="11" type="ORF">HK100_005957</name>
</gene>
<evidence type="ECO:0000256" key="2">
    <source>
        <dbReference type="ARBA" id="ARBA00008131"/>
    </source>
</evidence>
<comment type="catalytic activity">
    <reaction evidence="8">
        <text>GTP + 4 H2O = 2,5-diamino-6-hydroxy-4-(5-phosphoribosylamino)-pyrimidine + formate + 2 phosphate + 3 H(+)</text>
        <dbReference type="Rhea" id="RHEA:23704"/>
        <dbReference type="ChEBI" id="CHEBI:15377"/>
        <dbReference type="ChEBI" id="CHEBI:15378"/>
        <dbReference type="ChEBI" id="CHEBI:15740"/>
        <dbReference type="ChEBI" id="CHEBI:37565"/>
        <dbReference type="ChEBI" id="CHEBI:43474"/>
        <dbReference type="ChEBI" id="CHEBI:58614"/>
        <dbReference type="EC" id="3.5.4.25"/>
    </reaction>
</comment>
<dbReference type="NCBIfam" id="NF001591">
    <property type="entry name" value="PRK00393.1"/>
    <property type="match status" value="1"/>
</dbReference>